<dbReference type="PRINTS" id="PR00082">
    <property type="entry name" value="GLFDHDRGNASE"/>
</dbReference>
<evidence type="ECO:0000313" key="4">
    <source>
        <dbReference type="EMBL" id="SVA23780.1"/>
    </source>
</evidence>
<evidence type="ECO:0000256" key="2">
    <source>
        <dbReference type="ARBA" id="ARBA00023002"/>
    </source>
</evidence>
<dbReference type="Pfam" id="PF02812">
    <property type="entry name" value="ELFV_dehydrog_N"/>
    <property type="match status" value="1"/>
</dbReference>
<dbReference type="InterPro" id="IPR046346">
    <property type="entry name" value="Aminoacid_DH-like_N_sf"/>
</dbReference>
<dbReference type="PANTHER" id="PTHR11606:SF13">
    <property type="entry name" value="GLUTAMATE DEHYDROGENASE 1, MITOCHONDRIAL"/>
    <property type="match status" value="1"/>
</dbReference>
<dbReference type="AlphaFoldDB" id="A0A381U6A7"/>
<dbReference type="Gene3D" id="3.40.50.720">
    <property type="entry name" value="NAD(P)-binding Rossmann-like Domain"/>
    <property type="match status" value="1"/>
</dbReference>
<name>A0A381U6A7_9ZZZZ</name>
<feature type="domain" description="Glutamate/phenylalanine/leucine/valine/L-tryptophan dehydrogenase C-terminal" evidence="3">
    <location>
        <begin position="188"/>
        <end position="297"/>
    </location>
</feature>
<dbReference type="SMART" id="SM00839">
    <property type="entry name" value="ELFV_dehydrog"/>
    <property type="match status" value="1"/>
</dbReference>
<dbReference type="Pfam" id="PF00208">
    <property type="entry name" value="ELFV_dehydrog"/>
    <property type="match status" value="1"/>
</dbReference>
<gene>
    <name evidence="4" type="ORF">METZ01_LOCUS76634</name>
</gene>
<dbReference type="InterPro" id="IPR033524">
    <property type="entry name" value="Glu/Leu/Phe/Val_DH_AS"/>
</dbReference>
<dbReference type="InterPro" id="IPR006095">
    <property type="entry name" value="Glu/Leu/Phe/Val/Trp_DH"/>
</dbReference>
<evidence type="ECO:0000256" key="1">
    <source>
        <dbReference type="ARBA" id="ARBA00006382"/>
    </source>
</evidence>
<evidence type="ECO:0000259" key="3">
    <source>
        <dbReference type="SMART" id="SM00839"/>
    </source>
</evidence>
<dbReference type="PANTHER" id="PTHR11606">
    <property type="entry name" value="GLUTAMATE DEHYDROGENASE"/>
    <property type="match status" value="1"/>
</dbReference>
<dbReference type="InterPro" id="IPR006096">
    <property type="entry name" value="Glu/Leu/Phe/Val/Trp_DH_C"/>
</dbReference>
<comment type="similarity">
    <text evidence="1">Belongs to the Glu/Leu/Phe/Val dehydrogenases family.</text>
</comment>
<sequence length="297" mass="31967">VGDIGNDEKRDTSLDEVNIFFDRAADRLELDDGMRALLKAPWRELSVSLPVRMDNGEMRIFQGYRVQHNGARGPYKGGVRYHLEADMEEVRALASLMTWKTALANIPFGGAKGGVQCDPNSMSVSELNRVTRRYVQNIDHVLGPNRDILAPDLGTSAQTMAWMMDAYGQIHGHTPACVTGKPVELGGSDGRESATGRGAVLITTEAVGDMDMVMKGARVVVQGFGNVGSWFARIASEQGCLITAVSDVNGGVFNSTGLDVQALSKHVAKSGFVAGFPGAEDLINEEVLELECDILVP</sequence>
<proteinExistence type="inferred from homology"/>
<feature type="non-terminal residue" evidence="4">
    <location>
        <position position="297"/>
    </location>
</feature>
<dbReference type="GO" id="GO:0004352">
    <property type="term" value="F:glutamate dehydrogenase (NAD+) activity"/>
    <property type="evidence" value="ECO:0007669"/>
    <property type="project" value="TreeGrafter"/>
</dbReference>
<accession>A0A381U6A7</accession>
<protein>
    <recommendedName>
        <fullName evidence="3">Glutamate/phenylalanine/leucine/valine/L-tryptophan dehydrogenase C-terminal domain-containing protein</fullName>
    </recommendedName>
</protein>
<dbReference type="Gene3D" id="3.40.50.10860">
    <property type="entry name" value="Leucine Dehydrogenase, chain A, domain 1"/>
    <property type="match status" value="1"/>
</dbReference>
<feature type="non-terminal residue" evidence="4">
    <location>
        <position position="1"/>
    </location>
</feature>
<dbReference type="InterPro" id="IPR036291">
    <property type="entry name" value="NAD(P)-bd_dom_sf"/>
</dbReference>
<dbReference type="GO" id="GO:0006538">
    <property type="term" value="P:L-glutamate catabolic process"/>
    <property type="evidence" value="ECO:0007669"/>
    <property type="project" value="TreeGrafter"/>
</dbReference>
<dbReference type="SUPFAM" id="SSF53223">
    <property type="entry name" value="Aminoacid dehydrogenase-like, N-terminal domain"/>
    <property type="match status" value="1"/>
</dbReference>
<dbReference type="PROSITE" id="PS00074">
    <property type="entry name" value="GLFV_DEHYDROGENASE"/>
    <property type="match status" value="1"/>
</dbReference>
<organism evidence="4">
    <name type="scientific">marine metagenome</name>
    <dbReference type="NCBI Taxonomy" id="408172"/>
    <lineage>
        <taxon>unclassified sequences</taxon>
        <taxon>metagenomes</taxon>
        <taxon>ecological metagenomes</taxon>
    </lineage>
</organism>
<reference evidence="4" key="1">
    <citation type="submission" date="2018-05" db="EMBL/GenBank/DDBJ databases">
        <authorList>
            <person name="Lanie J.A."/>
            <person name="Ng W.-L."/>
            <person name="Kazmierczak K.M."/>
            <person name="Andrzejewski T.M."/>
            <person name="Davidsen T.M."/>
            <person name="Wayne K.J."/>
            <person name="Tettelin H."/>
            <person name="Glass J.I."/>
            <person name="Rusch D."/>
            <person name="Podicherti R."/>
            <person name="Tsui H.-C.T."/>
            <person name="Winkler M.E."/>
        </authorList>
    </citation>
    <scope>NUCLEOTIDE SEQUENCE</scope>
</reference>
<dbReference type="EMBL" id="UINC01005824">
    <property type="protein sequence ID" value="SVA23780.1"/>
    <property type="molecule type" value="Genomic_DNA"/>
</dbReference>
<dbReference type="InterPro" id="IPR006097">
    <property type="entry name" value="Glu/Leu/Phe/Val/Trp_DH_dimer"/>
</dbReference>
<keyword evidence="2" id="KW-0560">Oxidoreductase</keyword>
<dbReference type="FunFam" id="3.40.50.10860:FF:000003">
    <property type="entry name" value="Glutamate dehydrogenase"/>
    <property type="match status" value="1"/>
</dbReference>
<dbReference type="SUPFAM" id="SSF51735">
    <property type="entry name" value="NAD(P)-binding Rossmann-fold domains"/>
    <property type="match status" value="1"/>
</dbReference>